<comment type="caution">
    <text evidence="1">The sequence shown here is derived from an EMBL/GenBank/DDBJ whole genome shotgun (WGS) entry which is preliminary data.</text>
</comment>
<evidence type="ECO:0000313" key="2">
    <source>
        <dbReference type="Proteomes" id="UP000632063"/>
    </source>
</evidence>
<gene>
    <name evidence="1" type="ORF">IG616_07015</name>
</gene>
<organism evidence="1 2">
    <name type="scientific">Roseibium litorale</name>
    <dbReference type="NCBI Taxonomy" id="2803841"/>
    <lineage>
        <taxon>Bacteria</taxon>
        <taxon>Pseudomonadati</taxon>
        <taxon>Pseudomonadota</taxon>
        <taxon>Alphaproteobacteria</taxon>
        <taxon>Hyphomicrobiales</taxon>
        <taxon>Stappiaceae</taxon>
        <taxon>Roseibium</taxon>
    </lineage>
</organism>
<dbReference type="Proteomes" id="UP000632063">
    <property type="component" value="Unassembled WGS sequence"/>
</dbReference>
<evidence type="ECO:0000313" key="1">
    <source>
        <dbReference type="EMBL" id="MBD8891290.1"/>
    </source>
</evidence>
<keyword evidence="2" id="KW-1185">Reference proteome</keyword>
<protein>
    <submittedName>
        <fullName evidence="1">Uncharacterized protein</fullName>
    </submittedName>
</protein>
<reference evidence="1 2" key="2">
    <citation type="journal article" date="2021" name="Int. J. Syst. Evol. Microbiol.">
        <title>Roseibium litorale sp. nov., isolated from a tidal flat sediment and proposal for the reclassification of Labrenzia polysiphoniae as Roseibium polysiphoniae comb. nov.</title>
        <authorList>
            <person name="Liu Y."/>
            <person name="Pei T."/>
            <person name="Du J."/>
            <person name="Chao M."/>
            <person name="Deng M.R."/>
            <person name="Zhu H."/>
        </authorList>
    </citation>
    <scope>NUCLEOTIDE SEQUENCE [LARGE SCALE GENOMIC DNA]</scope>
    <source>
        <strain evidence="1 2">4C16A</strain>
    </source>
</reference>
<sequence>MSMEPQTVEHEPDAGETAGVLLGQVGNAYWLLDGEEHLDALLSGQESYPAPVKCLRFSSSFHMQALMPMGQQTGHLWGVHPAIIERLKRRGELMVFTAPEAN</sequence>
<reference evidence="2" key="1">
    <citation type="submission" date="2020-09" db="EMBL/GenBank/DDBJ databases">
        <title>The genome sequence of strain Labrenzia suaedae 4C16A.</title>
        <authorList>
            <person name="Liu Y."/>
        </authorList>
    </citation>
    <scope>NUCLEOTIDE SEQUENCE [LARGE SCALE GENOMIC DNA]</scope>
    <source>
        <strain evidence="2">4C16A</strain>
    </source>
</reference>
<dbReference type="RefSeq" id="WP_192147426.1">
    <property type="nucleotide sequence ID" value="NZ_JACYXI010000003.1"/>
</dbReference>
<name>A0ABR9CKA6_9HYPH</name>
<proteinExistence type="predicted"/>
<accession>A0ABR9CKA6</accession>
<dbReference type="EMBL" id="JACYXI010000003">
    <property type="protein sequence ID" value="MBD8891290.1"/>
    <property type="molecule type" value="Genomic_DNA"/>
</dbReference>